<evidence type="ECO:0000313" key="7">
    <source>
        <dbReference type="Proteomes" id="UP000271974"/>
    </source>
</evidence>
<dbReference type="SUPFAM" id="SSF50630">
    <property type="entry name" value="Acid proteases"/>
    <property type="match status" value="1"/>
</dbReference>
<keyword evidence="4" id="KW-0378">Hydrolase</keyword>
<gene>
    <name evidence="6" type="ORF">EGW08_004622</name>
</gene>
<evidence type="ECO:0000256" key="1">
    <source>
        <dbReference type="ARBA" id="ARBA00007447"/>
    </source>
</evidence>
<dbReference type="GO" id="GO:0006508">
    <property type="term" value="P:proteolysis"/>
    <property type="evidence" value="ECO:0007669"/>
    <property type="project" value="UniProtKB-KW"/>
</dbReference>
<dbReference type="Gene3D" id="2.40.70.10">
    <property type="entry name" value="Acid Proteases"/>
    <property type="match status" value="2"/>
</dbReference>
<dbReference type="InterPro" id="IPR021109">
    <property type="entry name" value="Peptidase_aspartic_dom_sf"/>
</dbReference>
<feature type="disulfide bond" evidence="3">
    <location>
        <begin position="275"/>
        <end position="279"/>
    </location>
</feature>
<evidence type="ECO:0000256" key="2">
    <source>
        <dbReference type="PIRSR" id="PIRSR601461-1"/>
    </source>
</evidence>
<feature type="active site" evidence="2">
    <location>
        <position position="284"/>
    </location>
</feature>
<evidence type="ECO:0000256" key="4">
    <source>
        <dbReference type="RuleBase" id="RU000454"/>
    </source>
</evidence>
<proteinExistence type="inferred from homology"/>
<dbReference type="OrthoDB" id="771136at2759"/>
<sequence>MKVACITAVAVVAFLSFGSSFAHLYRVKLHKTTIRRRTLHSHSTSDQGLLNKYKALKGVLRSGSDAAPVEPLTDYLDSYYYGEIGLGTPPQPFKVIFDTGSSNLWVPSKKCKWTDIACKLHSKYDSNKSSTYQPDGRYFAIGYGKGSAEGFLSTDVLSVAGMKIKGQTFAEATDEPADVFADVKFDGILGMGYLTISEDNVVPPFYNMVRQELVPAPVFSFYLSRDPKAQEGGELIFGGSDPSLYEGPFSYVPVTKKGYWQFRMDGISIGSTDYCSGGCTAIADTGSTLLMGPPEEIDKMNAQIGATYSSESHMNFVACEKIPTMPNITFTIGGAQFILTAFDYVLKFTDMGETLCASGLAGARQPTTVGDFWVLGDVFIGPYYTEFDMGNNRVGFAKTKVPQDSRRRNIIGAVDVFN</sequence>
<name>A0A3S0ZWE0_ELYCH</name>
<dbReference type="PROSITE" id="PS00141">
    <property type="entry name" value="ASP_PROTEASE"/>
    <property type="match status" value="2"/>
</dbReference>
<keyword evidence="4" id="KW-0064">Aspartyl protease</keyword>
<keyword evidence="3" id="KW-1015">Disulfide bond</keyword>
<dbReference type="Pfam" id="PF00026">
    <property type="entry name" value="Asp"/>
    <property type="match status" value="1"/>
</dbReference>
<dbReference type="FunFam" id="2.40.70.10:FF:000149">
    <property type="entry name" value="Uncharacterized protein"/>
    <property type="match status" value="1"/>
</dbReference>
<comment type="similarity">
    <text evidence="1 4">Belongs to the peptidase A1 family.</text>
</comment>
<dbReference type="FunFam" id="2.40.70.10:FF:000044">
    <property type="entry name" value="Lysosomal aspartic protease"/>
    <property type="match status" value="1"/>
</dbReference>
<reference evidence="6 7" key="1">
    <citation type="submission" date="2019-01" db="EMBL/GenBank/DDBJ databases">
        <title>A draft genome assembly of the solar-powered sea slug Elysia chlorotica.</title>
        <authorList>
            <person name="Cai H."/>
            <person name="Li Q."/>
            <person name="Fang X."/>
            <person name="Li J."/>
            <person name="Curtis N.E."/>
            <person name="Altenburger A."/>
            <person name="Shibata T."/>
            <person name="Feng M."/>
            <person name="Maeda T."/>
            <person name="Schwartz J.A."/>
            <person name="Shigenobu S."/>
            <person name="Lundholm N."/>
            <person name="Nishiyama T."/>
            <person name="Yang H."/>
            <person name="Hasebe M."/>
            <person name="Li S."/>
            <person name="Pierce S.K."/>
            <person name="Wang J."/>
        </authorList>
    </citation>
    <scope>NUCLEOTIDE SEQUENCE [LARGE SCALE GENOMIC DNA]</scope>
    <source>
        <strain evidence="6">EC2010</strain>
        <tissue evidence="6">Whole organism of an adult</tissue>
    </source>
</reference>
<dbReference type="AlphaFoldDB" id="A0A3S0ZWE0"/>
<dbReference type="EMBL" id="RQTK01000105">
    <property type="protein sequence ID" value="RUS87637.1"/>
    <property type="molecule type" value="Genomic_DNA"/>
</dbReference>
<comment type="caution">
    <text evidence="6">The sequence shown here is derived from an EMBL/GenBank/DDBJ whole genome shotgun (WGS) entry which is preliminary data.</text>
</comment>
<evidence type="ECO:0000259" key="5">
    <source>
        <dbReference type="PROSITE" id="PS51767"/>
    </source>
</evidence>
<dbReference type="PANTHER" id="PTHR47966:SF51">
    <property type="entry name" value="BETA-SITE APP-CLEAVING ENZYME, ISOFORM A-RELATED"/>
    <property type="match status" value="1"/>
</dbReference>
<evidence type="ECO:0000256" key="3">
    <source>
        <dbReference type="PIRSR" id="PIRSR601461-2"/>
    </source>
</evidence>
<dbReference type="InterPro" id="IPR001461">
    <property type="entry name" value="Aspartic_peptidase_A1"/>
</dbReference>
<dbReference type="STRING" id="188477.A0A3S0ZWE0"/>
<dbReference type="Proteomes" id="UP000271974">
    <property type="component" value="Unassembled WGS sequence"/>
</dbReference>
<dbReference type="PROSITE" id="PS51767">
    <property type="entry name" value="PEPTIDASE_A1"/>
    <property type="match status" value="1"/>
</dbReference>
<organism evidence="6 7">
    <name type="scientific">Elysia chlorotica</name>
    <name type="common">Eastern emerald elysia</name>
    <name type="synonym">Sea slug</name>
    <dbReference type="NCBI Taxonomy" id="188477"/>
    <lineage>
        <taxon>Eukaryota</taxon>
        <taxon>Metazoa</taxon>
        <taxon>Spiralia</taxon>
        <taxon>Lophotrochozoa</taxon>
        <taxon>Mollusca</taxon>
        <taxon>Gastropoda</taxon>
        <taxon>Heterobranchia</taxon>
        <taxon>Euthyneura</taxon>
        <taxon>Panpulmonata</taxon>
        <taxon>Sacoglossa</taxon>
        <taxon>Placobranchoidea</taxon>
        <taxon>Plakobranchidae</taxon>
        <taxon>Elysia</taxon>
    </lineage>
</organism>
<feature type="active site" evidence="2">
    <location>
        <position position="98"/>
    </location>
</feature>
<keyword evidence="7" id="KW-1185">Reference proteome</keyword>
<dbReference type="PRINTS" id="PR00792">
    <property type="entry name" value="PEPSIN"/>
</dbReference>
<evidence type="ECO:0000313" key="6">
    <source>
        <dbReference type="EMBL" id="RUS87637.1"/>
    </source>
</evidence>
<feature type="disulfide bond" evidence="3">
    <location>
        <begin position="111"/>
        <end position="118"/>
    </location>
</feature>
<accession>A0A3S0ZWE0</accession>
<dbReference type="InterPro" id="IPR033121">
    <property type="entry name" value="PEPTIDASE_A1"/>
</dbReference>
<dbReference type="Gene3D" id="2.60.40.1960">
    <property type="match status" value="1"/>
</dbReference>
<keyword evidence="4" id="KW-0645">Protease</keyword>
<protein>
    <recommendedName>
        <fullName evidence="5">Peptidase A1 domain-containing protein</fullName>
    </recommendedName>
</protein>
<dbReference type="GO" id="GO:0004190">
    <property type="term" value="F:aspartic-type endopeptidase activity"/>
    <property type="evidence" value="ECO:0007669"/>
    <property type="project" value="UniProtKB-KW"/>
</dbReference>
<dbReference type="PANTHER" id="PTHR47966">
    <property type="entry name" value="BETA-SITE APP-CLEAVING ENZYME, ISOFORM A-RELATED"/>
    <property type="match status" value="1"/>
</dbReference>
<dbReference type="InterPro" id="IPR001969">
    <property type="entry name" value="Aspartic_peptidase_AS"/>
</dbReference>
<feature type="domain" description="Peptidase A1" evidence="5">
    <location>
        <begin position="80"/>
        <end position="397"/>
    </location>
</feature>